<comment type="caution">
    <text evidence="3">The sequence shown here is derived from an EMBL/GenBank/DDBJ whole genome shotgun (WGS) entry which is preliminary data.</text>
</comment>
<feature type="domain" description="Beta-lactamase-related" evidence="2">
    <location>
        <begin position="152"/>
        <end position="344"/>
    </location>
</feature>
<evidence type="ECO:0000313" key="4">
    <source>
        <dbReference type="Proteomes" id="UP001446871"/>
    </source>
</evidence>
<dbReference type="SUPFAM" id="SSF56601">
    <property type="entry name" value="beta-lactamase/transpeptidase-like"/>
    <property type="match status" value="1"/>
</dbReference>
<dbReference type="EMBL" id="JAQQWM010000003">
    <property type="protein sequence ID" value="KAK8071934.1"/>
    <property type="molecule type" value="Genomic_DNA"/>
</dbReference>
<name>A0ABR1VL02_9PEZI</name>
<dbReference type="InterPro" id="IPR050491">
    <property type="entry name" value="AmpC-like"/>
</dbReference>
<dbReference type="Proteomes" id="UP001446871">
    <property type="component" value="Unassembled WGS sequence"/>
</dbReference>
<evidence type="ECO:0000259" key="2">
    <source>
        <dbReference type="Pfam" id="PF00144"/>
    </source>
</evidence>
<keyword evidence="4" id="KW-1185">Reference proteome</keyword>
<evidence type="ECO:0000256" key="1">
    <source>
        <dbReference type="ARBA" id="ARBA00038215"/>
    </source>
</evidence>
<reference evidence="3 4" key="1">
    <citation type="submission" date="2023-01" db="EMBL/GenBank/DDBJ databases">
        <title>Analysis of 21 Apiospora genomes using comparative genomics revels a genus with tremendous synthesis potential of carbohydrate active enzymes and secondary metabolites.</title>
        <authorList>
            <person name="Sorensen T."/>
        </authorList>
    </citation>
    <scope>NUCLEOTIDE SEQUENCE [LARGE SCALE GENOMIC DNA]</scope>
    <source>
        <strain evidence="3 4">CBS 83171</strain>
    </source>
</reference>
<accession>A0ABR1VL02</accession>
<dbReference type="Gene3D" id="3.40.710.10">
    <property type="entry name" value="DD-peptidase/beta-lactamase superfamily"/>
    <property type="match status" value="2"/>
</dbReference>
<organism evidence="3 4">
    <name type="scientific">Apiospora saccharicola</name>
    <dbReference type="NCBI Taxonomy" id="335842"/>
    <lineage>
        <taxon>Eukaryota</taxon>
        <taxon>Fungi</taxon>
        <taxon>Dikarya</taxon>
        <taxon>Ascomycota</taxon>
        <taxon>Pezizomycotina</taxon>
        <taxon>Sordariomycetes</taxon>
        <taxon>Xylariomycetidae</taxon>
        <taxon>Amphisphaeriales</taxon>
        <taxon>Apiosporaceae</taxon>
        <taxon>Apiospora</taxon>
    </lineage>
</organism>
<dbReference type="PANTHER" id="PTHR46825:SF9">
    <property type="entry name" value="BETA-LACTAMASE-RELATED DOMAIN-CONTAINING PROTEIN"/>
    <property type="match status" value="1"/>
</dbReference>
<dbReference type="InterPro" id="IPR012338">
    <property type="entry name" value="Beta-lactam/transpept-like"/>
</dbReference>
<dbReference type="Pfam" id="PF00144">
    <property type="entry name" value="Beta-lactamase"/>
    <property type="match status" value="2"/>
</dbReference>
<comment type="similarity">
    <text evidence="1">Belongs to the peptidase S12 family.</text>
</comment>
<gene>
    <name evidence="3" type="ORF">PG996_005282</name>
</gene>
<proteinExistence type="inferred from homology"/>
<protein>
    <recommendedName>
        <fullName evidence="2">Beta-lactamase-related domain-containing protein</fullName>
    </recommendedName>
</protein>
<dbReference type="InterPro" id="IPR001466">
    <property type="entry name" value="Beta-lactam-related"/>
</dbReference>
<sequence>MYPIVDLNGLITATPKLDDVSARLDRLGPQIEQLMIIGGSPGLFLGVVTNGEPQYQRSYGFRDSENKLAVDQNTVFPVGSSTKAVTAAALGILVDEGKVTWRTPVRYAMPASFLPDDQFLWHNLTIVDLLCHRAGISWADNLVIGSDNNIHSYYDSVQERIFDPLGMSRSFLKTPTSDVDNISKCYNTLDDLSTAPITCSRVGDDWYMVATAGVRSYVSDLMKLYAAFGTCFNDQFTSGTSNTEGLPLKQVPELMSAKIPMAQPTRNELSYALGWQRIQLPGKMGHIGLNSDLLPRGGMPAIGHGIPSELVLFHQGSMPGLLSFAALIPGTNGAIVVLSNSLALTDVADWVGQLILQELLNVPDTHKANMIDCAKTTVAGNLMWYPRIVEGLEKGRTGGTSPRDLDEYVGTYWDDIHVFKIVATLEDGTLFWAIQGGTGHGEVLTQTL</sequence>
<evidence type="ECO:0000313" key="3">
    <source>
        <dbReference type="EMBL" id="KAK8071934.1"/>
    </source>
</evidence>
<feature type="domain" description="Beta-lactamase-related" evidence="2">
    <location>
        <begin position="31"/>
        <end position="139"/>
    </location>
</feature>
<dbReference type="PANTHER" id="PTHR46825">
    <property type="entry name" value="D-ALANYL-D-ALANINE-CARBOXYPEPTIDASE/ENDOPEPTIDASE AMPH"/>
    <property type="match status" value="1"/>
</dbReference>